<keyword evidence="8" id="KW-0238">DNA-binding</keyword>
<dbReference type="InterPro" id="IPR016040">
    <property type="entry name" value="NAD(P)-bd_dom"/>
</dbReference>
<dbReference type="SUPFAM" id="SSF54928">
    <property type="entry name" value="RNA-binding domain, RBD"/>
    <property type="match status" value="1"/>
</dbReference>
<dbReference type="FunFam" id="3.30.70.330:FF:000122">
    <property type="entry name" value="Splicing factor U2AF small subunit"/>
    <property type="match status" value="1"/>
</dbReference>
<dbReference type="PANTHER" id="PTHR12620">
    <property type="entry name" value="U2 SNRNP AUXILIARY FACTOR, SMALL SUBUNIT"/>
    <property type="match status" value="1"/>
</dbReference>
<dbReference type="PRINTS" id="PR01848">
    <property type="entry name" value="U2AUXFACTOR"/>
</dbReference>
<evidence type="ECO:0000313" key="16">
    <source>
        <dbReference type="EMBL" id="KAK9837865.1"/>
    </source>
</evidence>
<dbReference type="AlphaFoldDB" id="A0AAW1RVR8"/>
<evidence type="ECO:0000256" key="10">
    <source>
        <dbReference type="ARBA" id="ARBA00023242"/>
    </source>
</evidence>
<evidence type="ECO:0000259" key="15">
    <source>
        <dbReference type="PROSITE" id="PS50103"/>
    </source>
</evidence>
<dbReference type="GO" id="GO:0000398">
    <property type="term" value="P:mRNA splicing, via spliceosome"/>
    <property type="evidence" value="ECO:0007669"/>
    <property type="project" value="InterPro"/>
</dbReference>
<feature type="domain" description="C3H1-type" evidence="15">
    <location>
        <begin position="149"/>
        <end position="176"/>
    </location>
</feature>
<feature type="compositionally biased region" description="Basic and acidic residues" evidence="13">
    <location>
        <begin position="194"/>
        <end position="246"/>
    </location>
</feature>
<comment type="caution">
    <text evidence="16">The sequence shown here is derived from an EMBL/GenBank/DDBJ whole genome shotgun (WGS) entry which is preliminary data.</text>
</comment>
<dbReference type="GO" id="GO:0003723">
    <property type="term" value="F:RNA binding"/>
    <property type="evidence" value="ECO:0007669"/>
    <property type="project" value="UniProtKB-UniRule"/>
</dbReference>
<dbReference type="InterPro" id="IPR000571">
    <property type="entry name" value="Znf_CCCH"/>
</dbReference>
<dbReference type="PROSITE" id="PS50103">
    <property type="entry name" value="ZF_C3H1"/>
    <property type="match status" value="2"/>
</dbReference>
<evidence type="ECO:0000259" key="14">
    <source>
        <dbReference type="PROSITE" id="PS50102"/>
    </source>
</evidence>
<evidence type="ECO:0000256" key="8">
    <source>
        <dbReference type="ARBA" id="ARBA00023125"/>
    </source>
</evidence>
<feature type="zinc finger region" description="C3H1-type" evidence="12">
    <location>
        <begin position="12"/>
        <end position="40"/>
    </location>
</feature>
<dbReference type="GO" id="GO:0089701">
    <property type="term" value="C:U2AF complex"/>
    <property type="evidence" value="ECO:0007669"/>
    <property type="project" value="InterPro"/>
</dbReference>
<feature type="domain" description="RRM" evidence="14">
    <location>
        <begin position="65"/>
        <end position="147"/>
    </location>
</feature>
<dbReference type="Proteomes" id="UP001438707">
    <property type="component" value="Unassembled WGS sequence"/>
</dbReference>
<evidence type="ECO:0000256" key="2">
    <source>
        <dbReference type="ARBA" id="ARBA00022664"/>
    </source>
</evidence>
<evidence type="ECO:0000256" key="3">
    <source>
        <dbReference type="ARBA" id="ARBA00022723"/>
    </source>
</evidence>
<evidence type="ECO:0000256" key="11">
    <source>
        <dbReference type="PROSITE-ProRule" id="PRU00176"/>
    </source>
</evidence>
<evidence type="ECO:0000256" key="12">
    <source>
        <dbReference type="PROSITE-ProRule" id="PRU00723"/>
    </source>
</evidence>
<dbReference type="GO" id="GO:0008270">
    <property type="term" value="F:zinc ion binding"/>
    <property type="evidence" value="ECO:0007669"/>
    <property type="project" value="UniProtKB-KW"/>
</dbReference>
<feature type="domain" description="C3H1-type" evidence="15">
    <location>
        <begin position="12"/>
        <end position="40"/>
    </location>
</feature>
<proteinExistence type="predicted"/>
<dbReference type="GO" id="GO:0003677">
    <property type="term" value="F:DNA binding"/>
    <property type="evidence" value="ECO:0007669"/>
    <property type="project" value="UniProtKB-KW"/>
</dbReference>
<keyword evidence="2" id="KW-0507">mRNA processing</keyword>
<dbReference type="InterPro" id="IPR036291">
    <property type="entry name" value="NAD(P)-bd_dom_sf"/>
</dbReference>
<dbReference type="SMART" id="SM00361">
    <property type="entry name" value="RRM_1"/>
    <property type="match status" value="1"/>
</dbReference>
<keyword evidence="7 11" id="KW-0694">RNA-binding</keyword>
<dbReference type="Pfam" id="PF00642">
    <property type="entry name" value="zf-CCCH"/>
    <property type="match status" value="2"/>
</dbReference>
<dbReference type="Pfam" id="PF13460">
    <property type="entry name" value="NAD_binding_10"/>
    <property type="match status" value="1"/>
</dbReference>
<dbReference type="PROSITE" id="PS50102">
    <property type="entry name" value="RRM"/>
    <property type="match status" value="1"/>
</dbReference>
<dbReference type="InterPro" id="IPR035979">
    <property type="entry name" value="RBD_domain_sf"/>
</dbReference>
<sequence length="578" mass="64309">MAEHLASIFGTEKDRVNCPFYFKIGACRHGDRCSRLHNRPTISPTLLLQNMYQNPALNAPPGPDGLPMPVDPRESQEHFEDFYEDIFEELAKHGEIENLNVCDNLADHMVGSVYVKFRDEEGAAKALTSLQGRFYAGRPIMIEFSPVTDFREATCRQYEENTCTRGGYCNFMHLRPISRDLRKQLFGRYKRREKTPSPERRDGGGGRDRRRDDRGRDGGGGRRERDRSPRGRDRDRGRPAPRETSAERWLPGAPSKPLLGWPVAGCRSRIHQIQAGKGCRPERRRLGDDVPDRTARAIWRRHRQSRTLRTHGFQDELLDYVLGGPKLRKWYGAPDRIPSEVPVKELDAEANELSEEIVEQDIAQDSILVADGDSPMGEQIILQLILARAKLKALVRDPQAAKLAFGPYVKPIQGDTGNAEAVVRALAGCHTLVVPGRLGCLLPVASKQNLQHVLLLSSPDASGGWISSFLSNGKEIAAREAAVKDAGLPFTVIQTGRISDEPGAQSCLELKRSPDSSPPSTAISREDVASVVAAAAVHRWQPEQQQPPSPAGLTLSLERGSPGKPPEDWQAEFQKFQQ</sequence>
<evidence type="ECO:0000256" key="6">
    <source>
        <dbReference type="ARBA" id="ARBA00022833"/>
    </source>
</evidence>
<keyword evidence="3 12" id="KW-0479">Metal-binding</keyword>
<evidence type="ECO:0000256" key="4">
    <source>
        <dbReference type="ARBA" id="ARBA00022737"/>
    </source>
</evidence>
<evidence type="ECO:0000256" key="13">
    <source>
        <dbReference type="SAM" id="MobiDB-lite"/>
    </source>
</evidence>
<keyword evidence="17" id="KW-1185">Reference proteome</keyword>
<dbReference type="Pfam" id="PF00076">
    <property type="entry name" value="RRM_1"/>
    <property type="match status" value="1"/>
</dbReference>
<dbReference type="InterPro" id="IPR000504">
    <property type="entry name" value="RRM_dom"/>
</dbReference>
<feature type="region of interest" description="Disordered" evidence="13">
    <location>
        <begin position="188"/>
        <end position="254"/>
    </location>
</feature>
<evidence type="ECO:0000256" key="1">
    <source>
        <dbReference type="ARBA" id="ARBA00004123"/>
    </source>
</evidence>
<comment type="subcellular location">
    <subcellularLocation>
        <location evidence="1">Nucleus</location>
    </subcellularLocation>
</comment>
<feature type="region of interest" description="Disordered" evidence="13">
    <location>
        <begin position="538"/>
        <end position="568"/>
    </location>
</feature>
<dbReference type="Gene3D" id="3.40.50.720">
    <property type="entry name" value="NAD(P)-binding Rossmann-like Domain"/>
    <property type="match status" value="1"/>
</dbReference>
<accession>A0AAW1RVR8</accession>
<keyword evidence="10" id="KW-0539">Nucleus</keyword>
<evidence type="ECO:0000256" key="7">
    <source>
        <dbReference type="ARBA" id="ARBA00022884"/>
    </source>
</evidence>
<evidence type="ECO:0000313" key="17">
    <source>
        <dbReference type="Proteomes" id="UP001438707"/>
    </source>
</evidence>
<dbReference type="InterPro" id="IPR012677">
    <property type="entry name" value="Nucleotide-bd_a/b_plait_sf"/>
</dbReference>
<dbReference type="InterPro" id="IPR009145">
    <property type="entry name" value="U2AF_small"/>
</dbReference>
<dbReference type="SMART" id="SM00356">
    <property type="entry name" value="ZnF_C3H1"/>
    <property type="match status" value="2"/>
</dbReference>
<dbReference type="Gene3D" id="3.30.70.330">
    <property type="match status" value="1"/>
</dbReference>
<dbReference type="SUPFAM" id="SSF51735">
    <property type="entry name" value="NAD(P)-binding Rossmann-fold domains"/>
    <property type="match status" value="1"/>
</dbReference>
<gene>
    <name evidence="16" type="ORF">WJX74_006738</name>
</gene>
<evidence type="ECO:0000256" key="5">
    <source>
        <dbReference type="ARBA" id="ARBA00022771"/>
    </source>
</evidence>
<dbReference type="InterPro" id="IPR003954">
    <property type="entry name" value="RRM_euk-type"/>
</dbReference>
<protein>
    <submittedName>
        <fullName evidence="16">Uncharacterized protein</fullName>
    </submittedName>
</protein>
<feature type="zinc finger region" description="C3H1-type" evidence="12">
    <location>
        <begin position="149"/>
        <end position="176"/>
    </location>
</feature>
<organism evidence="16 17">
    <name type="scientific">Apatococcus lobatus</name>
    <dbReference type="NCBI Taxonomy" id="904363"/>
    <lineage>
        <taxon>Eukaryota</taxon>
        <taxon>Viridiplantae</taxon>
        <taxon>Chlorophyta</taxon>
        <taxon>core chlorophytes</taxon>
        <taxon>Trebouxiophyceae</taxon>
        <taxon>Chlorellales</taxon>
        <taxon>Chlorellaceae</taxon>
        <taxon>Apatococcus</taxon>
    </lineage>
</organism>
<dbReference type="CDD" id="cd12539">
    <property type="entry name" value="RRM_U2AF35B"/>
    <property type="match status" value="1"/>
</dbReference>
<name>A0AAW1RVR8_9CHLO</name>
<keyword evidence="6 12" id="KW-0862">Zinc</keyword>
<evidence type="ECO:0000256" key="9">
    <source>
        <dbReference type="ARBA" id="ARBA00023187"/>
    </source>
</evidence>
<reference evidence="16 17" key="1">
    <citation type="journal article" date="2024" name="Nat. Commun.">
        <title>Phylogenomics reveals the evolutionary origins of lichenization in chlorophyte algae.</title>
        <authorList>
            <person name="Puginier C."/>
            <person name="Libourel C."/>
            <person name="Otte J."/>
            <person name="Skaloud P."/>
            <person name="Haon M."/>
            <person name="Grisel S."/>
            <person name="Petersen M."/>
            <person name="Berrin J.G."/>
            <person name="Delaux P.M."/>
            <person name="Dal Grande F."/>
            <person name="Keller J."/>
        </authorList>
    </citation>
    <scope>NUCLEOTIDE SEQUENCE [LARGE SCALE GENOMIC DNA]</scope>
    <source>
        <strain evidence="16 17">SAG 2145</strain>
    </source>
</reference>
<keyword evidence="4" id="KW-0677">Repeat</keyword>
<dbReference type="EMBL" id="JALJOS010000006">
    <property type="protein sequence ID" value="KAK9837865.1"/>
    <property type="molecule type" value="Genomic_DNA"/>
</dbReference>
<keyword evidence="5 12" id="KW-0863">Zinc-finger</keyword>
<keyword evidence="9" id="KW-0508">mRNA splicing</keyword>